<sequence>MREGFNIKFKSINTLSLISLHDCLIEEVLKTEQNLSILFDHIDVLSDHPLNDTGNAMYTGKARFTFVEFEILDSILYDTSNIKGKNRIIVEENAQRIELDISELLVEFEVLKNEEISNSDSYFIQRFDGSSSSKYNSDFGYWIIKYKKLIIEWEELIDKAWFEGR</sequence>
<comment type="caution">
    <text evidence="1">The sequence shown here is derived from an EMBL/GenBank/DDBJ whole genome shotgun (WGS) entry which is preliminary data.</text>
</comment>
<accession>A0A920CY27</accession>
<keyword evidence="2" id="KW-1185">Reference proteome</keyword>
<name>A0A920CY27_9BACL</name>
<evidence type="ECO:0000313" key="2">
    <source>
        <dbReference type="Proteomes" id="UP000683139"/>
    </source>
</evidence>
<dbReference type="EMBL" id="BOSE01000006">
    <property type="protein sequence ID" value="GIP17511.1"/>
    <property type="molecule type" value="Genomic_DNA"/>
</dbReference>
<dbReference type="AlphaFoldDB" id="A0A920CY27"/>
<organism evidence="1 2">
    <name type="scientific">Paenibacillus montaniterrae</name>
    <dbReference type="NCBI Taxonomy" id="429341"/>
    <lineage>
        <taxon>Bacteria</taxon>
        <taxon>Bacillati</taxon>
        <taxon>Bacillota</taxon>
        <taxon>Bacilli</taxon>
        <taxon>Bacillales</taxon>
        <taxon>Paenibacillaceae</taxon>
        <taxon>Paenibacillus</taxon>
    </lineage>
</organism>
<gene>
    <name evidence="1" type="ORF">J40TS1_31530</name>
</gene>
<evidence type="ECO:0000313" key="1">
    <source>
        <dbReference type="EMBL" id="GIP17511.1"/>
    </source>
</evidence>
<dbReference type="Proteomes" id="UP000683139">
    <property type="component" value="Unassembled WGS sequence"/>
</dbReference>
<dbReference type="RefSeq" id="WP_246563630.1">
    <property type="nucleotide sequence ID" value="NZ_BOSE01000006.1"/>
</dbReference>
<reference evidence="1" key="1">
    <citation type="submission" date="2021-03" db="EMBL/GenBank/DDBJ databases">
        <title>Antimicrobial resistance genes in bacteria isolated from Japanese honey, and their potential for conferring macrolide and lincosamide resistance in the American foulbrood pathogen Paenibacillus larvae.</title>
        <authorList>
            <person name="Okamoto M."/>
            <person name="Kumagai M."/>
            <person name="Kanamori H."/>
            <person name="Takamatsu D."/>
        </authorList>
    </citation>
    <scope>NUCLEOTIDE SEQUENCE</scope>
    <source>
        <strain evidence="1">J40TS1</strain>
    </source>
</reference>
<protein>
    <submittedName>
        <fullName evidence="1">Uncharacterized protein</fullName>
    </submittedName>
</protein>
<proteinExistence type="predicted"/>